<evidence type="ECO:0000256" key="1">
    <source>
        <dbReference type="ARBA" id="ARBA00006930"/>
    </source>
</evidence>
<organism evidence="7 8">
    <name type="scientific">Subtercola boreus</name>
    <dbReference type="NCBI Taxonomy" id="120213"/>
    <lineage>
        <taxon>Bacteria</taxon>
        <taxon>Bacillati</taxon>
        <taxon>Actinomycetota</taxon>
        <taxon>Actinomycetes</taxon>
        <taxon>Micrococcales</taxon>
        <taxon>Microbacteriaceae</taxon>
        <taxon>Subtercola</taxon>
    </lineage>
</organism>
<dbReference type="GO" id="GO:0006302">
    <property type="term" value="P:double-strand break repair"/>
    <property type="evidence" value="ECO:0007669"/>
    <property type="project" value="InterPro"/>
</dbReference>
<dbReference type="Pfam" id="PF13558">
    <property type="entry name" value="SbcC_Walker_B"/>
    <property type="match status" value="1"/>
</dbReference>
<evidence type="ECO:0000256" key="2">
    <source>
        <dbReference type="ARBA" id="ARBA00011322"/>
    </source>
</evidence>
<evidence type="ECO:0000256" key="3">
    <source>
        <dbReference type="ARBA" id="ARBA00013368"/>
    </source>
</evidence>
<dbReference type="PANTHER" id="PTHR32114:SF2">
    <property type="entry name" value="ABC TRANSPORTER ABCH.3"/>
    <property type="match status" value="1"/>
</dbReference>
<keyword evidence="4" id="KW-0175">Coiled coil</keyword>
<evidence type="ECO:0000313" key="7">
    <source>
        <dbReference type="EMBL" id="RFA16671.1"/>
    </source>
</evidence>
<evidence type="ECO:0000313" key="8">
    <source>
        <dbReference type="Proteomes" id="UP000256541"/>
    </source>
</evidence>
<dbReference type="GO" id="GO:0016887">
    <property type="term" value="F:ATP hydrolysis activity"/>
    <property type="evidence" value="ECO:0007669"/>
    <property type="project" value="InterPro"/>
</dbReference>
<accession>A0A3E0W3X3</accession>
<name>A0A3E0W3X3_9MICO</name>
<dbReference type="AlphaFoldDB" id="A0A3E0W3X3"/>
<sequence length="1074" mass="115521">MPSVSPRRPTSRSSRASWSSCGTVPVRASSRPAWSARRWARSTLGWPSNERAAAVERGAAVKIKRLRLAGFGPYRDEQNVDFEQFDDDGIFLITGKTGAGKSSILDAICFALYASVPRYDGRESQLRSDHAGPADPTFVELEFSISGADYRLFRSPEYKRPKRRGDGFTTAAPEARLFVRDQAIRHEGGAGEPTDESDWRGIAAKPVDVGRYLSEILPLRVDQFLQVILLAQNRFQQFLLAKTDERRALLRTLFGTSRFEAFEKSLAEQSRALTSRVADARQSIHLRATQAAGIAQSATQSSAADSTDQDQGIVPADPGLEWFGALLADVEEARDEADQRAGFARAAFEQADSAHTAHREVLRRQTKRDAAAATLATLIAETSAVEGLRARIDAANRAAQVWPQIEARREAEESLADALVAEGAAREQWEPYGGTALTTATSLRETVEQLVTQRGTLDGALDDEKRSQRLQTELAAHSAKRAAVAAELSTVEAGLADFPAALAELGETLSEANREAARLPDLRIEQEAVRNALAAARRADASGAALTEALLAQKAASTAHLEAARLVDTLLARRLAGHAYELAAELVEGVPCSVCGSTEHPEPARSDAQPVTEGDTDRAQQHRAVCQAALAEADERVGALGRALADERAAARGRTSAALQTELDASAERAGVAERAEVRVAELTARREEIVRQRDIAEVSLRTLRNEVADAQLAFTAAETSHALISLRVLEVRGDFDSVADRAREIEARLAAARALEDALTATATHLERRGRAVDAEARQLAELGFSHSAAAEGARLTPPELSAEELRVRNHADGVAAATALLADPDLAGLPAVPVETALTAEARTAAAASRAEFDAVHSTLVAEYRQLEGLVKEAKKLFEASAGLIEEQARVRELAELVAGGGSNTKRMRLETYVLAAELEQIIQAANARLTTMTGSRYSLELDDSLQYRNVEAGLVLSIRDEHTGRARPTHSLSGGETFLASLALALGLAEVVSNQTGGISLDTLFVDEGFGTLDAETLEIAMSTLDGLRTGGRTIGLISHVESMKEQISAKLRITVTDAGYSEIEEVRERV</sequence>
<dbReference type="Pfam" id="PF13476">
    <property type="entry name" value="AAA_23"/>
    <property type="match status" value="1"/>
</dbReference>
<dbReference type="InterPro" id="IPR027417">
    <property type="entry name" value="P-loop_NTPase"/>
</dbReference>
<feature type="region of interest" description="Disordered" evidence="5">
    <location>
        <begin position="597"/>
        <end position="617"/>
    </location>
</feature>
<dbReference type="SUPFAM" id="SSF52540">
    <property type="entry name" value="P-loop containing nucleoside triphosphate hydrolases"/>
    <property type="match status" value="1"/>
</dbReference>
<dbReference type="EMBL" id="NBXB01000011">
    <property type="protein sequence ID" value="RFA16671.1"/>
    <property type="molecule type" value="Genomic_DNA"/>
</dbReference>
<feature type="domain" description="Rad50/SbcC-type AAA" evidence="6">
    <location>
        <begin position="65"/>
        <end position="269"/>
    </location>
</feature>
<comment type="subunit">
    <text evidence="2">Heterodimer of SbcC and SbcD.</text>
</comment>
<feature type="compositionally biased region" description="Low complexity" evidence="5">
    <location>
        <begin position="1"/>
        <end position="20"/>
    </location>
</feature>
<dbReference type="PANTHER" id="PTHR32114">
    <property type="entry name" value="ABC TRANSPORTER ABCH.3"/>
    <property type="match status" value="1"/>
</dbReference>
<evidence type="ECO:0000256" key="5">
    <source>
        <dbReference type="SAM" id="MobiDB-lite"/>
    </source>
</evidence>
<feature type="region of interest" description="Disordered" evidence="5">
    <location>
        <begin position="1"/>
        <end position="26"/>
    </location>
</feature>
<dbReference type="Proteomes" id="UP000256541">
    <property type="component" value="Unassembled WGS sequence"/>
</dbReference>
<comment type="similarity">
    <text evidence="1">Belongs to the SMC family. SbcC subfamily.</text>
</comment>
<gene>
    <name evidence="7" type="ORF">B7R22_04180</name>
</gene>
<evidence type="ECO:0000259" key="6">
    <source>
        <dbReference type="Pfam" id="PF13476"/>
    </source>
</evidence>
<comment type="caution">
    <text evidence="7">The sequence shown here is derived from an EMBL/GenBank/DDBJ whole genome shotgun (WGS) entry which is preliminary data.</text>
</comment>
<evidence type="ECO:0000256" key="4">
    <source>
        <dbReference type="SAM" id="Coils"/>
    </source>
</evidence>
<reference evidence="7 8" key="1">
    <citation type="submission" date="2017-04" db="EMBL/GenBank/DDBJ databases">
        <title>Comparative genome analysis of Subtercola boreus.</title>
        <authorList>
            <person name="Cho Y.-J."/>
            <person name="Cho A."/>
            <person name="Kim O.-S."/>
            <person name="Lee J.-I."/>
        </authorList>
    </citation>
    <scope>NUCLEOTIDE SEQUENCE [LARGE SCALE GENOMIC DNA]</scope>
    <source>
        <strain evidence="7 8">P27479</strain>
    </source>
</reference>
<dbReference type="OrthoDB" id="9795626at2"/>
<proteinExistence type="inferred from homology"/>
<dbReference type="InterPro" id="IPR038729">
    <property type="entry name" value="Rad50/SbcC_AAA"/>
</dbReference>
<protein>
    <recommendedName>
        <fullName evidence="3">Nuclease SbcCD subunit C</fullName>
    </recommendedName>
</protein>
<dbReference type="Gene3D" id="3.40.50.300">
    <property type="entry name" value="P-loop containing nucleotide triphosphate hydrolases"/>
    <property type="match status" value="2"/>
</dbReference>
<feature type="coiled-coil region" evidence="4">
    <location>
        <begin position="673"/>
        <end position="707"/>
    </location>
</feature>